<protein>
    <submittedName>
        <fullName evidence="2">Uncharacterized protein</fullName>
    </submittedName>
</protein>
<gene>
    <name evidence="2" type="ORF">NCTC11862_00317</name>
</gene>
<feature type="transmembrane region" description="Helical" evidence="1">
    <location>
        <begin position="149"/>
        <end position="166"/>
    </location>
</feature>
<keyword evidence="1" id="KW-0812">Transmembrane</keyword>
<keyword evidence="1" id="KW-0472">Membrane</keyword>
<dbReference type="RefSeq" id="WP_018580736.1">
    <property type="nucleotide sequence ID" value="NZ_LDYD01000006.1"/>
</dbReference>
<dbReference type="OrthoDB" id="4418870at2"/>
<proteinExistence type="predicted"/>
<evidence type="ECO:0000256" key="1">
    <source>
        <dbReference type="SAM" id="Phobius"/>
    </source>
</evidence>
<evidence type="ECO:0000313" key="3">
    <source>
        <dbReference type="Proteomes" id="UP000254467"/>
    </source>
</evidence>
<reference evidence="2 3" key="1">
    <citation type="submission" date="2018-06" db="EMBL/GenBank/DDBJ databases">
        <authorList>
            <consortium name="Pathogen Informatics"/>
            <person name="Doyle S."/>
        </authorList>
    </citation>
    <scope>NUCLEOTIDE SEQUENCE [LARGE SCALE GENOMIC DNA]</scope>
    <source>
        <strain evidence="2 3">NCTC11862</strain>
    </source>
</reference>
<dbReference type="Proteomes" id="UP000254467">
    <property type="component" value="Unassembled WGS sequence"/>
</dbReference>
<keyword evidence="3" id="KW-1185">Reference proteome</keyword>
<evidence type="ECO:0000313" key="2">
    <source>
        <dbReference type="EMBL" id="STC68558.1"/>
    </source>
</evidence>
<organism evidence="2 3">
    <name type="scientific">Corynebacterium pilosum</name>
    <dbReference type="NCBI Taxonomy" id="35756"/>
    <lineage>
        <taxon>Bacteria</taxon>
        <taxon>Bacillati</taxon>
        <taxon>Actinomycetota</taxon>
        <taxon>Actinomycetes</taxon>
        <taxon>Mycobacteriales</taxon>
        <taxon>Corynebacteriaceae</taxon>
        <taxon>Corynebacterium</taxon>
    </lineage>
</organism>
<sequence length="167" mass="18064">MHWVSWDRTDRDNPKLLAEAGPEVLAEFGPDSALVDGVRWDLAATPVSGAVACVDGTELVKSGPWKGEREVPLMVDGRQYLLVNEDSADWIIDNAAGEKVAQFSGRNHGVRVANLEFEGETDLPLVDIVALAWVSRLALENKTMGSSKALIATLVLLTIVAVLVLIF</sequence>
<name>A0A376CLK1_9CORY</name>
<keyword evidence="1" id="KW-1133">Transmembrane helix</keyword>
<dbReference type="AlphaFoldDB" id="A0A376CLK1"/>
<dbReference type="STRING" id="35756.GCA_001044155_01601"/>
<accession>A0A376CLK1</accession>
<dbReference type="EMBL" id="UFXQ01000001">
    <property type="protein sequence ID" value="STC68558.1"/>
    <property type="molecule type" value="Genomic_DNA"/>
</dbReference>